<dbReference type="PANTHER" id="PTHR37813:SF1">
    <property type="entry name" value="FELS-2 PROPHAGE PROTEIN"/>
    <property type="match status" value="1"/>
</dbReference>
<proteinExistence type="predicted"/>
<accession>A0A9Y2KXF3</accession>
<dbReference type="KEGG" id="ppso:QPJ95_14210"/>
<protein>
    <submittedName>
        <fullName evidence="2">Phage tail tape measure protein</fullName>
    </submittedName>
</protein>
<dbReference type="RefSeq" id="WP_270920410.1">
    <property type="nucleotide sequence ID" value="NZ_CP127247.1"/>
</dbReference>
<evidence type="ECO:0000256" key="1">
    <source>
        <dbReference type="SAM" id="Coils"/>
    </source>
</evidence>
<keyword evidence="3" id="KW-1185">Reference proteome</keyword>
<name>A0A9Y2KXF3_9RHOB</name>
<evidence type="ECO:0000313" key="2">
    <source>
        <dbReference type="EMBL" id="WIY23796.1"/>
    </source>
</evidence>
<dbReference type="AlphaFoldDB" id="A0A9Y2KXF3"/>
<gene>
    <name evidence="2" type="ORF">QPJ95_14210</name>
</gene>
<feature type="coiled-coil region" evidence="1">
    <location>
        <begin position="55"/>
        <end position="89"/>
    </location>
</feature>
<dbReference type="Proteomes" id="UP001238334">
    <property type="component" value="Chromosome"/>
</dbReference>
<keyword evidence="1" id="KW-0175">Coiled coil</keyword>
<reference evidence="2 3" key="1">
    <citation type="submission" date="2023-06" db="EMBL/GenBank/DDBJ databases">
        <title>Parasedimentitalea psychrophila sp. nov., a psychrophilic bacterium isolated from deep-sea sediment.</title>
        <authorList>
            <person name="Li A."/>
        </authorList>
    </citation>
    <scope>NUCLEOTIDE SEQUENCE [LARGE SCALE GENOMIC DNA]</scope>
    <source>
        <strain evidence="2 3">QS115</strain>
    </source>
</reference>
<organism evidence="2 3">
    <name type="scientific">Parasedimentitalea psychrophila</name>
    <dbReference type="NCBI Taxonomy" id="2997337"/>
    <lineage>
        <taxon>Bacteria</taxon>
        <taxon>Pseudomonadati</taxon>
        <taxon>Pseudomonadota</taxon>
        <taxon>Alphaproteobacteria</taxon>
        <taxon>Rhodobacterales</taxon>
        <taxon>Paracoccaceae</taxon>
        <taxon>Parasedimentitalea</taxon>
    </lineage>
</organism>
<sequence length="796" mass="83353">MGKQRLSAEITIGSVLENSFKKNVGLIRSGFDKVGGSISLVKARQRELTRDRNLLKKQGKSVEALDREYEDLERTLEDLVRKQRRWERAMRDSARVGETFGRMTSNIGRMGRRMGVGLTAAGAGIFALTSSTAAYGDTVAKTAGKLGIGIEALQEYRYAAERSGVSAESFDSSLTAMQKRLGEAAQGTGAAKKALDQIGLSAQDLVKMGPADAMAAIADKMQLIEAPAERAAIAAALFSRSGIGMVNMLGNGSEALQQLREDARKTGYVLSEDAARGAEAFADAQLDAQLVVKGLKNTIGSELMPVVTRSMKSFSAWAITNRDDIADFARTASEKLEAALPVIGQVAEGMGRVSRTIGTVVTKVAEMTGGWENFGVVIGGLFAARTIGSIASFGLAVGRLGVSLASVTGAAPLVAKGIGMIGRALLLNPIGLAVAAIAGSAYLIYRNWEKIGPWFGELWDGVKTTFQGIGGFISGLWRGDMDAAAAGLVTAWDGAKSYLSTILNGIGGVFKFVWENGIKPITDMLGVTRHITEAWDAVGTVIGNVIAGIGAVLRTGYDGTIGPVMEALAATGGIAGAWGEVKASIGAVVDWLGEKFDWLMGKLKPVLDGLTWLRDKGAGAVDGIQGVGSAVSNWWNGEPSSQTAASPKNISGSFLGGDIGRGFRRVGEQGPETIWNSKGGYVAHASATERLSRLSARAAPLMSALGGGLRRAMDQAQTVAAPVMQQVQQAAQTMTPAMIPALAPAAQPAPVIIHAQINAQNMSVSDLADELERRGRAAQAGALYDNAHDYGQYGGG</sequence>
<evidence type="ECO:0000313" key="3">
    <source>
        <dbReference type="Proteomes" id="UP001238334"/>
    </source>
</evidence>
<dbReference type="EMBL" id="CP127247">
    <property type="protein sequence ID" value="WIY23796.1"/>
    <property type="molecule type" value="Genomic_DNA"/>
</dbReference>
<dbReference type="PANTHER" id="PTHR37813">
    <property type="entry name" value="FELS-2 PROPHAGE PROTEIN"/>
    <property type="match status" value="1"/>
</dbReference>